<dbReference type="AlphaFoldDB" id="A0A0F9AZJ8"/>
<proteinExistence type="predicted"/>
<comment type="caution">
    <text evidence="2">The sequence shown here is derived from an EMBL/GenBank/DDBJ whole genome shotgun (WGS) entry which is preliminary data.</text>
</comment>
<gene>
    <name evidence="2" type="ORF">LCGC14_2850100</name>
</gene>
<dbReference type="InterPro" id="IPR025575">
    <property type="entry name" value="DpnD/PcfM_C"/>
</dbReference>
<accession>A0A0F9AZJ8</accession>
<evidence type="ECO:0000259" key="1">
    <source>
        <dbReference type="Pfam" id="PF14207"/>
    </source>
</evidence>
<dbReference type="EMBL" id="LAZR01054789">
    <property type="protein sequence ID" value="KKK77786.1"/>
    <property type="molecule type" value="Genomic_DNA"/>
</dbReference>
<dbReference type="Pfam" id="PF14207">
    <property type="entry name" value="DpnD-PcfM"/>
    <property type="match status" value="1"/>
</dbReference>
<protein>
    <recommendedName>
        <fullName evidence="1">DpnD/PcfM-like C-terminal domain-containing protein</fullName>
    </recommendedName>
</protein>
<feature type="domain" description="DpnD/PcfM-like C-terminal" evidence="1">
    <location>
        <begin position="4"/>
        <end position="45"/>
    </location>
</feature>
<sequence>MHEYHISITEILTKIVLVSANSSDAAIGITKQRFENGDIKHTAEDSSVVEFEDVS</sequence>
<name>A0A0F9AZJ8_9ZZZZ</name>
<reference evidence="2" key="1">
    <citation type="journal article" date="2015" name="Nature">
        <title>Complex archaea that bridge the gap between prokaryotes and eukaryotes.</title>
        <authorList>
            <person name="Spang A."/>
            <person name="Saw J.H."/>
            <person name="Jorgensen S.L."/>
            <person name="Zaremba-Niedzwiedzka K."/>
            <person name="Martijn J."/>
            <person name="Lind A.E."/>
            <person name="van Eijk R."/>
            <person name="Schleper C."/>
            <person name="Guy L."/>
            <person name="Ettema T.J."/>
        </authorList>
    </citation>
    <scope>NUCLEOTIDE SEQUENCE</scope>
</reference>
<organism evidence="2">
    <name type="scientific">marine sediment metagenome</name>
    <dbReference type="NCBI Taxonomy" id="412755"/>
    <lineage>
        <taxon>unclassified sequences</taxon>
        <taxon>metagenomes</taxon>
        <taxon>ecological metagenomes</taxon>
    </lineage>
</organism>
<evidence type="ECO:0000313" key="2">
    <source>
        <dbReference type="EMBL" id="KKK77786.1"/>
    </source>
</evidence>